<proteinExistence type="inferred from homology"/>
<feature type="transmembrane region" description="Helical" evidence="11">
    <location>
        <begin position="203"/>
        <end position="224"/>
    </location>
</feature>
<dbReference type="NCBIfam" id="NF003349">
    <property type="entry name" value="PRK04375.1-2"/>
    <property type="match status" value="1"/>
</dbReference>
<gene>
    <name evidence="12" type="ORF">METZ01_LOCUS128305</name>
</gene>
<dbReference type="InterPro" id="IPR006369">
    <property type="entry name" value="Protohaem_IX_farnesylTrfase"/>
</dbReference>
<evidence type="ECO:0000313" key="12">
    <source>
        <dbReference type="EMBL" id="SVA75451.1"/>
    </source>
</evidence>
<evidence type="ECO:0000256" key="2">
    <source>
        <dbReference type="ARBA" id="ARBA00004919"/>
    </source>
</evidence>
<evidence type="ECO:0000256" key="1">
    <source>
        <dbReference type="ARBA" id="ARBA00004651"/>
    </source>
</evidence>
<keyword evidence="8 11" id="KW-0472">Membrane</keyword>
<dbReference type="GO" id="GO:0005886">
    <property type="term" value="C:plasma membrane"/>
    <property type="evidence" value="ECO:0007669"/>
    <property type="project" value="UniProtKB-SubCell"/>
</dbReference>
<organism evidence="12">
    <name type="scientific">marine metagenome</name>
    <dbReference type="NCBI Taxonomy" id="408172"/>
    <lineage>
        <taxon>unclassified sequences</taxon>
        <taxon>metagenomes</taxon>
        <taxon>ecological metagenomes</taxon>
    </lineage>
</organism>
<keyword evidence="7" id="KW-0350">Heme biosynthesis</keyword>
<evidence type="ECO:0000256" key="3">
    <source>
        <dbReference type="ARBA" id="ARBA00022475"/>
    </source>
</evidence>
<dbReference type="FunFam" id="1.10.357.140:FF:000001">
    <property type="entry name" value="Protoheme IX farnesyltransferase"/>
    <property type="match status" value="1"/>
</dbReference>
<dbReference type="CDD" id="cd13957">
    <property type="entry name" value="PT_UbiA_Cox10"/>
    <property type="match status" value="1"/>
</dbReference>
<evidence type="ECO:0000256" key="11">
    <source>
        <dbReference type="SAM" id="Phobius"/>
    </source>
</evidence>
<keyword evidence="4" id="KW-0808">Transferase</keyword>
<feature type="transmembrane region" description="Helical" evidence="11">
    <location>
        <begin position="134"/>
        <end position="153"/>
    </location>
</feature>
<dbReference type="Gene3D" id="1.10.357.140">
    <property type="entry name" value="UbiA prenyltransferase"/>
    <property type="match status" value="1"/>
</dbReference>
<dbReference type="AlphaFoldDB" id="A0A381YFX9"/>
<feature type="transmembrane region" description="Helical" evidence="11">
    <location>
        <begin position="85"/>
        <end position="104"/>
    </location>
</feature>
<sequence length="289" mass="31692">VFRDYYVLTKPGVVQLLVFTAIVGMFLASPRMAPLGILIFGSIGIGLAAASGAVVNHILDIRLDAKMVRTKSRPMPSGRIKERDAIAFAVLLGLIGISVLVFFVNALTAFLTFVSLIGYAIIYTVYLKRATPQNIVIGGAAGAAPPLLGWTAVTDQVESFALILFLIIFTWTPPHFWALALARKEDYTRAGIPMLPVTHGSKLTKSFILYYTMLLLIVSLLPFLTGNSGFLYLCGASFLGGGFLYYALKLKFAETNGDSMKTFSYSISYLMALFTFLLLDHYIPVFWPE</sequence>
<dbReference type="EMBL" id="UINC01018052">
    <property type="protein sequence ID" value="SVA75451.1"/>
    <property type="molecule type" value="Genomic_DNA"/>
</dbReference>
<evidence type="ECO:0000256" key="10">
    <source>
        <dbReference type="ARBA" id="ARBA00042475"/>
    </source>
</evidence>
<evidence type="ECO:0000256" key="7">
    <source>
        <dbReference type="ARBA" id="ARBA00023133"/>
    </source>
</evidence>
<feature type="transmembrane region" description="Helical" evidence="11">
    <location>
        <begin position="230"/>
        <end position="248"/>
    </location>
</feature>
<evidence type="ECO:0000256" key="5">
    <source>
        <dbReference type="ARBA" id="ARBA00022692"/>
    </source>
</evidence>
<dbReference type="PROSITE" id="PS00943">
    <property type="entry name" value="UBIA"/>
    <property type="match status" value="1"/>
</dbReference>
<accession>A0A381YFX9</accession>
<evidence type="ECO:0000256" key="6">
    <source>
        <dbReference type="ARBA" id="ARBA00022989"/>
    </source>
</evidence>
<feature type="transmembrane region" description="Helical" evidence="11">
    <location>
        <begin position="159"/>
        <end position="182"/>
    </location>
</feature>
<feature type="transmembrane region" description="Helical" evidence="11">
    <location>
        <begin position="35"/>
        <end position="59"/>
    </location>
</feature>
<dbReference type="GO" id="GO:0008495">
    <property type="term" value="F:protoheme IX farnesyltransferase activity"/>
    <property type="evidence" value="ECO:0007669"/>
    <property type="project" value="InterPro"/>
</dbReference>
<keyword evidence="6 11" id="KW-1133">Transmembrane helix</keyword>
<feature type="transmembrane region" description="Helical" evidence="11">
    <location>
        <begin position="269"/>
        <end position="287"/>
    </location>
</feature>
<dbReference type="HAMAP" id="MF_00154">
    <property type="entry name" value="CyoE_CtaB"/>
    <property type="match status" value="1"/>
</dbReference>
<evidence type="ECO:0000256" key="9">
    <source>
        <dbReference type="ARBA" id="ARBA00040810"/>
    </source>
</evidence>
<reference evidence="12" key="1">
    <citation type="submission" date="2018-05" db="EMBL/GenBank/DDBJ databases">
        <authorList>
            <person name="Lanie J.A."/>
            <person name="Ng W.-L."/>
            <person name="Kazmierczak K.M."/>
            <person name="Andrzejewski T.M."/>
            <person name="Davidsen T.M."/>
            <person name="Wayne K.J."/>
            <person name="Tettelin H."/>
            <person name="Glass J.I."/>
            <person name="Rusch D."/>
            <person name="Podicherti R."/>
            <person name="Tsui H.-C.T."/>
            <person name="Winkler M.E."/>
        </authorList>
    </citation>
    <scope>NUCLEOTIDE SEQUENCE</scope>
</reference>
<dbReference type="Pfam" id="PF01040">
    <property type="entry name" value="UbiA"/>
    <property type="match status" value="1"/>
</dbReference>
<feature type="transmembrane region" description="Helical" evidence="11">
    <location>
        <begin position="12"/>
        <end position="29"/>
    </location>
</feature>
<comment type="subcellular location">
    <subcellularLocation>
        <location evidence="1">Cell membrane</location>
        <topology evidence="1">Multi-pass membrane protein</topology>
    </subcellularLocation>
</comment>
<dbReference type="GO" id="GO:0006783">
    <property type="term" value="P:heme biosynthetic process"/>
    <property type="evidence" value="ECO:0007669"/>
    <property type="project" value="UniProtKB-KW"/>
</dbReference>
<feature type="non-terminal residue" evidence="12">
    <location>
        <position position="1"/>
    </location>
</feature>
<keyword evidence="3" id="KW-1003">Cell membrane</keyword>
<dbReference type="InterPro" id="IPR030470">
    <property type="entry name" value="UbiA_prenylTrfase_CS"/>
</dbReference>
<dbReference type="NCBIfam" id="TIGR01473">
    <property type="entry name" value="cyoE_ctaB"/>
    <property type="match status" value="1"/>
</dbReference>
<protein>
    <recommendedName>
        <fullName evidence="9">Protoheme IX farnesyltransferase</fullName>
    </recommendedName>
    <alternativeName>
        <fullName evidence="10">Heme B farnesyltransferase</fullName>
    </alternativeName>
</protein>
<keyword evidence="5 11" id="KW-0812">Transmembrane</keyword>
<evidence type="ECO:0000256" key="8">
    <source>
        <dbReference type="ARBA" id="ARBA00023136"/>
    </source>
</evidence>
<evidence type="ECO:0000256" key="4">
    <source>
        <dbReference type="ARBA" id="ARBA00022679"/>
    </source>
</evidence>
<name>A0A381YFX9_9ZZZZ</name>
<dbReference type="InterPro" id="IPR044878">
    <property type="entry name" value="UbiA_sf"/>
</dbReference>
<comment type="pathway">
    <text evidence="2">Porphyrin-containing compound metabolism; heme O biosynthesis; heme O from protoheme: step 1/1.</text>
</comment>
<feature type="transmembrane region" description="Helical" evidence="11">
    <location>
        <begin position="110"/>
        <end position="127"/>
    </location>
</feature>
<dbReference type="PANTHER" id="PTHR43448:SF7">
    <property type="entry name" value="4-HYDROXYBENZOATE SOLANESYLTRANSFERASE"/>
    <property type="match status" value="1"/>
</dbReference>
<dbReference type="InterPro" id="IPR000537">
    <property type="entry name" value="UbiA_prenyltransferase"/>
</dbReference>
<dbReference type="PANTHER" id="PTHR43448">
    <property type="entry name" value="PROTOHEME IX FARNESYLTRANSFERASE, MITOCHONDRIAL"/>
    <property type="match status" value="1"/>
</dbReference>